<sequence>MSTKEVRMPGELSPSAYVVLGLIARYGPMTPYELKARVEDSVGYYWPIPHAQLYRDPARLAERSLLEERAEEHGRRRRVFHLTDAGRAALERWLEDPRTAQPETRNPALLKLAFVDLAGPGHDAELAAEQAARHREWLELYRKLRAEIDRDRPDAVSRARLLDLGIRHEEAYVDFWSAMASTPANRSSSTRETGTNERASE</sequence>
<organism evidence="3 4">
    <name type="scientific">Amycolatopsis rhizosphaerae</name>
    <dbReference type="NCBI Taxonomy" id="2053003"/>
    <lineage>
        <taxon>Bacteria</taxon>
        <taxon>Bacillati</taxon>
        <taxon>Actinomycetota</taxon>
        <taxon>Actinomycetes</taxon>
        <taxon>Pseudonocardiales</taxon>
        <taxon>Pseudonocardiaceae</taxon>
        <taxon>Amycolatopsis</taxon>
    </lineage>
</organism>
<name>A0A558B1V7_9PSEU</name>
<dbReference type="Proteomes" id="UP000320011">
    <property type="component" value="Unassembled WGS sequence"/>
</dbReference>
<proteinExistence type="predicted"/>
<reference evidence="3 4" key="1">
    <citation type="submission" date="2019-07" db="EMBL/GenBank/DDBJ databases">
        <authorList>
            <person name="Duangmal K."/>
            <person name="Teo W.F.A."/>
        </authorList>
    </citation>
    <scope>NUCLEOTIDE SEQUENCE [LARGE SCALE GENOMIC DNA]</scope>
    <source>
        <strain evidence="3 4">TBRC 6029</strain>
    </source>
</reference>
<keyword evidence="4" id="KW-1185">Reference proteome</keyword>
<evidence type="ECO:0000259" key="1">
    <source>
        <dbReference type="Pfam" id="PF03551"/>
    </source>
</evidence>
<dbReference type="InterPro" id="IPR036388">
    <property type="entry name" value="WH-like_DNA-bd_sf"/>
</dbReference>
<reference evidence="3 4" key="2">
    <citation type="submission" date="2019-08" db="EMBL/GenBank/DDBJ databases">
        <title>Amycolatopsis acidicola sp. nov., isolated from peat swamp forest soil.</title>
        <authorList>
            <person name="Srisuk N."/>
        </authorList>
    </citation>
    <scope>NUCLEOTIDE SEQUENCE [LARGE SCALE GENOMIC DNA]</scope>
    <source>
        <strain evidence="3 4">TBRC 6029</strain>
    </source>
</reference>
<dbReference type="InterPro" id="IPR005149">
    <property type="entry name" value="Tscrpt_reg_PadR_N"/>
</dbReference>
<dbReference type="InterPro" id="IPR018309">
    <property type="entry name" value="Tscrpt_reg_PadR_C"/>
</dbReference>
<evidence type="ECO:0000313" key="4">
    <source>
        <dbReference type="Proteomes" id="UP000320011"/>
    </source>
</evidence>
<feature type="domain" description="Transcription regulator PadR C-terminal" evidence="2">
    <location>
        <begin position="104"/>
        <end position="175"/>
    </location>
</feature>
<accession>A0A558B1V7</accession>
<comment type="caution">
    <text evidence="3">The sequence shown here is derived from an EMBL/GenBank/DDBJ whole genome shotgun (WGS) entry which is preliminary data.</text>
</comment>
<dbReference type="Pfam" id="PF03551">
    <property type="entry name" value="PadR"/>
    <property type="match status" value="1"/>
</dbReference>
<dbReference type="SUPFAM" id="SSF46785">
    <property type="entry name" value="Winged helix' DNA-binding domain"/>
    <property type="match status" value="1"/>
</dbReference>
<feature type="domain" description="Transcription regulator PadR N-terminal" evidence="1">
    <location>
        <begin position="19"/>
        <end position="91"/>
    </location>
</feature>
<dbReference type="Pfam" id="PF10400">
    <property type="entry name" value="Vir_act_alpha_C"/>
    <property type="match status" value="1"/>
</dbReference>
<dbReference type="PANTHER" id="PTHR43252:SF2">
    <property type="entry name" value="TRANSCRIPTION REGULATOR, PADR-LIKE FAMILY"/>
    <property type="match status" value="1"/>
</dbReference>
<protein>
    <submittedName>
        <fullName evidence="3">PadR family transcriptional regulator</fullName>
    </submittedName>
</protein>
<evidence type="ECO:0000259" key="2">
    <source>
        <dbReference type="Pfam" id="PF10400"/>
    </source>
</evidence>
<dbReference type="InterPro" id="IPR036390">
    <property type="entry name" value="WH_DNA-bd_sf"/>
</dbReference>
<gene>
    <name evidence="3" type="ORF">FNH05_29085</name>
</gene>
<evidence type="ECO:0000313" key="3">
    <source>
        <dbReference type="EMBL" id="TVT30494.1"/>
    </source>
</evidence>
<dbReference type="AlphaFoldDB" id="A0A558B1V7"/>
<dbReference type="EMBL" id="VJWX01000413">
    <property type="protein sequence ID" value="TVT30494.1"/>
    <property type="molecule type" value="Genomic_DNA"/>
</dbReference>
<dbReference type="PANTHER" id="PTHR43252">
    <property type="entry name" value="TRANSCRIPTIONAL REGULATOR YQJI"/>
    <property type="match status" value="1"/>
</dbReference>
<dbReference type="Gene3D" id="1.10.10.10">
    <property type="entry name" value="Winged helix-like DNA-binding domain superfamily/Winged helix DNA-binding domain"/>
    <property type="match status" value="1"/>
</dbReference>